<name>A0A947GMW3_9CYAN</name>
<organism evidence="2 3">
    <name type="scientific">Leptothoe spongobia TAU-MAC 1115</name>
    <dbReference type="NCBI Taxonomy" id="1967444"/>
    <lineage>
        <taxon>Bacteria</taxon>
        <taxon>Bacillati</taxon>
        <taxon>Cyanobacteriota</taxon>
        <taxon>Cyanophyceae</taxon>
        <taxon>Nodosilineales</taxon>
        <taxon>Cymatolegaceae</taxon>
        <taxon>Leptothoe</taxon>
        <taxon>Leptothoe spongobia</taxon>
    </lineage>
</organism>
<dbReference type="EMBL" id="JADOES010000065">
    <property type="protein sequence ID" value="MBT9317907.1"/>
    <property type="molecule type" value="Genomic_DNA"/>
</dbReference>
<evidence type="ECO:0000259" key="1">
    <source>
        <dbReference type="Pfam" id="PF18068"/>
    </source>
</evidence>
<gene>
    <name evidence="2" type="ORF">IXB50_21040</name>
</gene>
<reference evidence="2" key="2">
    <citation type="journal article" date="2021" name="Mar. Drugs">
        <title>Genome Reduction and Secondary Metabolism of the Marine Sponge-Associated Cyanobacterium Leptothoe.</title>
        <authorList>
            <person name="Konstantinou D."/>
            <person name="Popin R.V."/>
            <person name="Fewer D.P."/>
            <person name="Sivonen K."/>
            <person name="Gkelis S."/>
        </authorList>
    </citation>
    <scope>NUCLEOTIDE SEQUENCE</scope>
    <source>
        <strain evidence="2">TAU-MAC 1115</strain>
    </source>
</reference>
<dbReference type="Proteomes" id="UP000717364">
    <property type="component" value="Unassembled WGS sequence"/>
</dbReference>
<feature type="domain" description="Npun R1517" evidence="1">
    <location>
        <begin position="14"/>
        <end position="88"/>
    </location>
</feature>
<dbReference type="Pfam" id="PF18068">
    <property type="entry name" value="Npun_R1517"/>
    <property type="match status" value="1"/>
</dbReference>
<evidence type="ECO:0000313" key="3">
    <source>
        <dbReference type="Proteomes" id="UP000717364"/>
    </source>
</evidence>
<sequence length="93" mass="10875">MGMSFDLSPQNDSVNIYECEVRLKFRIIEDKLAMDERDNNALLEALVDAYTYGDDEYLESLESHININEIQALEASPEMRRQLIRLRNCRTFA</sequence>
<comment type="caution">
    <text evidence="2">The sequence shown here is derived from an EMBL/GenBank/DDBJ whole genome shotgun (WGS) entry which is preliminary data.</text>
</comment>
<reference evidence="2" key="1">
    <citation type="submission" date="2020-11" db="EMBL/GenBank/DDBJ databases">
        <authorList>
            <person name="Konstantinou D."/>
            <person name="Gkelis S."/>
            <person name="Popin R."/>
            <person name="Fewer D."/>
            <person name="Sivonen K."/>
        </authorList>
    </citation>
    <scope>NUCLEOTIDE SEQUENCE</scope>
    <source>
        <strain evidence="2">TAU-MAC 1115</strain>
    </source>
</reference>
<dbReference type="RefSeq" id="WP_215610969.1">
    <property type="nucleotide sequence ID" value="NZ_JADOES010000065.1"/>
</dbReference>
<dbReference type="InterPro" id="IPR040744">
    <property type="entry name" value="Npun_R1517"/>
</dbReference>
<proteinExistence type="predicted"/>
<dbReference type="AlphaFoldDB" id="A0A947GMW3"/>
<keyword evidence="3" id="KW-1185">Reference proteome</keyword>
<accession>A0A947GMW3</accession>
<protein>
    <submittedName>
        <fullName evidence="2">Npun_R1517 family heterocyst differentiation transcriptional regulator</fullName>
    </submittedName>
</protein>
<evidence type="ECO:0000313" key="2">
    <source>
        <dbReference type="EMBL" id="MBT9317907.1"/>
    </source>
</evidence>
<dbReference type="Gene3D" id="6.20.180.10">
    <property type="match status" value="1"/>
</dbReference>